<evidence type="ECO:0000313" key="4">
    <source>
        <dbReference type="Proteomes" id="UP000805614"/>
    </source>
</evidence>
<evidence type="ECO:0000313" key="3">
    <source>
        <dbReference type="EMBL" id="MBC6470192.1"/>
    </source>
</evidence>
<feature type="signal peptide" evidence="2">
    <location>
        <begin position="1"/>
        <end position="32"/>
    </location>
</feature>
<dbReference type="PROSITE" id="PS51257">
    <property type="entry name" value="PROKAR_LIPOPROTEIN"/>
    <property type="match status" value="1"/>
</dbReference>
<gene>
    <name evidence="3" type="ORF">HKK74_32585</name>
</gene>
<keyword evidence="2" id="KW-0732">Signal</keyword>
<evidence type="ECO:0000256" key="1">
    <source>
        <dbReference type="SAM" id="MobiDB-lite"/>
    </source>
</evidence>
<feature type="chain" id="PRO_5045635832" description="Lipoprotein" evidence="2">
    <location>
        <begin position="33"/>
        <end position="90"/>
    </location>
</feature>
<evidence type="ECO:0000256" key="2">
    <source>
        <dbReference type="SAM" id="SignalP"/>
    </source>
</evidence>
<dbReference type="RefSeq" id="WP_187247235.1">
    <property type="nucleotide sequence ID" value="NZ_BAAAOK010000009.1"/>
</dbReference>
<dbReference type="Proteomes" id="UP000805614">
    <property type="component" value="Unassembled WGS sequence"/>
</dbReference>
<dbReference type="EMBL" id="JABVEC010000037">
    <property type="protein sequence ID" value="MBC6470192.1"/>
    <property type="molecule type" value="Genomic_DNA"/>
</dbReference>
<evidence type="ECO:0008006" key="5">
    <source>
        <dbReference type="Google" id="ProtNLM"/>
    </source>
</evidence>
<organism evidence="3 4">
    <name type="scientific">Actinomadura alba</name>
    <dbReference type="NCBI Taxonomy" id="406431"/>
    <lineage>
        <taxon>Bacteria</taxon>
        <taxon>Bacillati</taxon>
        <taxon>Actinomycetota</taxon>
        <taxon>Actinomycetes</taxon>
        <taxon>Streptosporangiales</taxon>
        <taxon>Thermomonosporaceae</taxon>
        <taxon>Actinomadura</taxon>
    </lineage>
</organism>
<feature type="region of interest" description="Disordered" evidence="1">
    <location>
        <begin position="69"/>
        <end position="90"/>
    </location>
</feature>
<reference evidence="3 4" key="1">
    <citation type="submission" date="2020-06" db="EMBL/GenBank/DDBJ databases">
        <title>Actinomadura xiongansis sp. nov., isolated from soil of Baiyangdian.</title>
        <authorList>
            <person name="Zhang X."/>
        </authorList>
    </citation>
    <scope>NUCLEOTIDE SEQUENCE [LARGE SCALE GENOMIC DNA]</scope>
    <source>
        <strain evidence="3 4">HBUM206468</strain>
    </source>
</reference>
<sequence>MTIPKSISMALSTMACAGIAVFTSGAMTPASAQTVAAAAEQPAVVQGCNWRWGNCHHNHWPRHHNWHQGHHGHHGHHHGGFHGHHHGGWR</sequence>
<comment type="caution">
    <text evidence="3">The sequence shown here is derived from an EMBL/GenBank/DDBJ whole genome shotgun (WGS) entry which is preliminary data.</text>
</comment>
<proteinExistence type="predicted"/>
<name>A0ABR7LZA2_9ACTN</name>
<protein>
    <recommendedName>
        <fullName evidence="5">Lipoprotein</fullName>
    </recommendedName>
</protein>
<accession>A0ABR7LZA2</accession>
<keyword evidence="4" id="KW-1185">Reference proteome</keyword>